<dbReference type="Pfam" id="PF13377">
    <property type="entry name" value="Peripla_BP_3"/>
    <property type="match status" value="1"/>
</dbReference>
<dbReference type="InterPro" id="IPR000843">
    <property type="entry name" value="HTH_LacI"/>
</dbReference>
<evidence type="ECO:0000313" key="6">
    <source>
        <dbReference type="EMBL" id="TVZ05377.1"/>
    </source>
</evidence>
<keyword evidence="7" id="KW-1185">Reference proteome</keyword>
<evidence type="ECO:0000256" key="2">
    <source>
        <dbReference type="ARBA" id="ARBA00023125"/>
    </source>
</evidence>
<dbReference type="InterPro" id="IPR028082">
    <property type="entry name" value="Peripla_BP_I"/>
</dbReference>
<dbReference type="CDD" id="cd01392">
    <property type="entry name" value="HTH_LacI"/>
    <property type="match status" value="1"/>
</dbReference>
<feature type="domain" description="HTH lacI-type" evidence="5">
    <location>
        <begin position="5"/>
        <end position="59"/>
    </location>
</feature>
<dbReference type="GO" id="GO:0003700">
    <property type="term" value="F:DNA-binding transcription factor activity"/>
    <property type="evidence" value="ECO:0007669"/>
    <property type="project" value="TreeGrafter"/>
</dbReference>
<evidence type="ECO:0000256" key="3">
    <source>
        <dbReference type="ARBA" id="ARBA00023163"/>
    </source>
</evidence>
<reference evidence="6 7" key="1">
    <citation type="submission" date="2018-11" db="EMBL/GenBank/DDBJ databases">
        <title>Trebonia kvetii gen.nov., sp.nov., a novel acidophilic actinobacterium, and proposal of the new actinobacterial family Treboniaceae fam. nov.</title>
        <authorList>
            <person name="Rapoport D."/>
            <person name="Sagova-Mareckova M."/>
            <person name="Sedlacek I."/>
            <person name="Provaznik J."/>
            <person name="Kralova S."/>
            <person name="Pavlinic D."/>
            <person name="Benes V."/>
            <person name="Kopecky J."/>
        </authorList>
    </citation>
    <scope>NUCLEOTIDE SEQUENCE [LARGE SCALE GENOMIC DNA]</scope>
    <source>
        <strain evidence="6 7">15Tr583</strain>
    </source>
</reference>
<keyword evidence="2" id="KW-0238">DNA-binding</keyword>
<dbReference type="InterPro" id="IPR010982">
    <property type="entry name" value="Lambda_DNA-bd_dom_sf"/>
</dbReference>
<feature type="region of interest" description="Disordered" evidence="4">
    <location>
        <begin position="329"/>
        <end position="356"/>
    </location>
</feature>
<evidence type="ECO:0000313" key="7">
    <source>
        <dbReference type="Proteomes" id="UP000460272"/>
    </source>
</evidence>
<feature type="compositionally biased region" description="Low complexity" evidence="4">
    <location>
        <begin position="329"/>
        <end position="341"/>
    </location>
</feature>
<dbReference type="CDD" id="cd06267">
    <property type="entry name" value="PBP1_LacI_sugar_binding-like"/>
    <property type="match status" value="1"/>
</dbReference>
<dbReference type="SUPFAM" id="SSF47413">
    <property type="entry name" value="lambda repressor-like DNA-binding domains"/>
    <property type="match status" value="1"/>
</dbReference>
<protein>
    <submittedName>
        <fullName evidence="6">LacI family transcriptional regulator</fullName>
    </submittedName>
</protein>
<dbReference type="PROSITE" id="PS50932">
    <property type="entry name" value="HTH_LACI_2"/>
    <property type="match status" value="1"/>
</dbReference>
<name>A0A6P2C338_9ACTN</name>
<dbReference type="Pfam" id="PF00356">
    <property type="entry name" value="LacI"/>
    <property type="match status" value="1"/>
</dbReference>
<dbReference type="Gene3D" id="1.10.260.40">
    <property type="entry name" value="lambda repressor-like DNA-binding domains"/>
    <property type="match status" value="1"/>
</dbReference>
<dbReference type="RefSeq" id="WP_145853080.1">
    <property type="nucleotide sequence ID" value="NZ_RPFW01000002.1"/>
</dbReference>
<organism evidence="6 7">
    <name type="scientific">Trebonia kvetii</name>
    <dbReference type="NCBI Taxonomy" id="2480626"/>
    <lineage>
        <taxon>Bacteria</taxon>
        <taxon>Bacillati</taxon>
        <taxon>Actinomycetota</taxon>
        <taxon>Actinomycetes</taxon>
        <taxon>Streptosporangiales</taxon>
        <taxon>Treboniaceae</taxon>
        <taxon>Trebonia</taxon>
    </lineage>
</organism>
<dbReference type="PANTHER" id="PTHR30146:SF153">
    <property type="entry name" value="LACTOSE OPERON REPRESSOR"/>
    <property type="match status" value="1"/>
</dbReference>
<dbReference type="Gene3D" id="3.40.50.2300">
    <property type="match status" value="2"/>
</dbReference>
<dbReference type="PANTHER" id="PTHR30146">
    <property type="entry name" value="LACI-RELATED TRANSCRIPTIONAL REPRESSOR"/>
    <property type="match status" value="1"/>
</dbReference>
<evidence type="ECO:0000256" key="4">
    <source>
        <dbReference type="SAM" id="MobiDB-lite"/>
    </source>
</evidence>
<dbReference type="AlphaFoldDB" id="A0A6P2C338"/>
<dbReference type="GO" id="GO:0000976">
    <property type="term" value="F:transcription cis-regulatory region binding"/>
    <property type="evidence" value="ECO:0007669"/>
    <property type="project" value="TreeGrafter"/>
</dbReference>
<sequence>MSDRVTISQVAEEAGVSAMTVSNVLNGRPGASEETRRRVLDAAERLGYQPNLSARNLKAGRTGLIGVMTLDLTGQYGLEIVRGIADELASDEREMLISATYQEAVRELERTQFLARGLVDGVLMVAPALEDATLEALRRKNLPCVVIDPRRTDASLPRVTVDNYGGTRQAAEHLLELGHTRIAYIKGIADLESSELRYKGFHDALRLAGVDLDERLVAESDFTYTQGFRITSALIAEHRPTALMAGGDLIALGAVDAARACGLRVPDDLSVVGFDDLPQAAQTFPALTTVRQPLHDMGKLGTRMLLSLIDGRPLLMENMQMPTDLIVRGTTAPPADALPAAGEEDECATPSHGDDQ</sequence>
<dbReference type="EMBL" id="RPFW01000002">
    <property type="protein sequence ID" value="TVZ05377.1"/>
    <property type="molecule type" value="Genomic_DNA"/>
</dbReference>
<proteinExistence type="predicted"/>
<dbReference type="SUPFAM" id="SSF53822">
    <property type="entry name" value="Periplasmic binding protein-like I"/>
    <property type="match status" value="1"/>
</dbReference>
<comment type="caution">
    <text evidence="6">The sequence shown here is derived from an EMBL/GenBank/DDBJ whole genome shotgun (WGS) entry which is preliminary data.</text>
</comment>
<dbReference type="Proteomes" id="UP000460272">
    <property type="component" value="Unassembled WGS sequence"/>
</dbReference>
<dbReference type="SMART" id="SM00354">
    <property type="entry name" value="HTH_LACI"/>
    <property type="match status" value="1"/>
</dbReference>
<gene>
    <name evidence="6" type="ORF">EAS64_12500</name>
</gene>
<keyword evidence="3" id="KW-0804">Transcription</keyword>
<dbReference type="InterPro" id="IPR046335">
    <property type="entry name" value="LacI/GalR-like_sensor"/>
</dbReference>
<keyword evidence="1" id="KW-0805">Transcription regulation</keyword>
<accession>A0A6P2C338</accession>
<evidence type="ECO:0000256" key="1">
    <source>
        <dbReference type="ARBA" id="ARBA00023015"/>
    </source>
</evidence>
<dbReference type="OrthoDB" id="3595338at2"/>
<evidence type="ECO:0000259" key="5">
    <source>
        <dbReference type="PROSITE" id="PS50932"/>
    </source>
</evidence>